<dbReference type="FunFam" id="3.40.50.300:FF:000221">
    <property type="entry name" value="Multidrug ABC transporter ATP-binding protein"/>
    <property type="match status" value="1"/>
</dbReference>
<reference evidence="12 13" key="1">
    <citation type="submission" date="2015-09" db="EMBL/GenBank/DDBJ databases">
        <authorList>
            <consortium name="Pathogen Informatics"/>
        </authorList>
    </citation>
    <scope>NUCLEOTIDE SEQUENCE [LARGE SCALE GENOMIC DNA]</scope>
    <source>
        <strain evidence="12 13">2789STDY5834876</strain>
    </source>
</reference>
<gene>
    <name evidence="12" type="ORF">ERS852491_04390</name>
</gene>
<evidence type="ECO:0000256" key="5">
    <source>
        <dbReference type="ARBA" id="ARBA00022741"/>
    </source>
</evidence>
<dbReference type="AlphaFoldDB" id="A0A174KXI6"/>
<dbReference type="CDD" id="cd18548">
    <property type="entry name" value="ABC_6TM_Tm287_like"/>
    <property type="match status" value="1"/>
</dbReference>
<dbReference type="SMART" id="SM00382">
    <property type="entry name" value="AAA"/>
    <property type="match status" value="1"/>
</dbReference>
<dbReference type="SUPFAM" id="SSF90123">
    <property type="entry name" value="ABC transporter transmembrane region"/>
    <property type="match status" value="1"/>
</dbReference>
<dbReference type="EC" id="3.6.3.-" evidence="12"/>
<dbReference type="PANTHER" id="PTHR43394:SF1">
    <property type="entry name" value="ATP-BINDING CASSETTE SUB-FAMILY B MEMBER 10, MITOCHONDRIAL"/>
    <property type="match status" value="1"/>
</dbReference>
<dbReference type="RefSeq" id="WP_050641603.1">
    <property type="nucleotide sequence ID" value="NZ_CABKUE010000009.1"/>
</dbReference>
<evidence type="ECO:0000313" key="13">
    <source>
        <dbReference type="Proteomes" id="UP000095544"/>
    </source>
</evidence>
<dbReference type="Proteomes" id="UP000095544">
    <property type="component" value="Unassembled WGS sequence"/>
</dbReference>
<dbReference type="Gene3D" id="1.20.1560.10">
    <property type="entry name" value="ABC transporter type 1, transmembrane domain"/>
    <property type="match status" value="1"/>
</dbReference>
<keyword evidence="6 12" id="KW-0067">ATP-binding</keyword>
<keyword evidence="5" id="KW-0547">Nucleotide-binding</keyword>
<dbReference type="GO" id="GO:0015421">
    <property type="term" value="F:ABC-type oligopeptide transporter activity"/>
    <property type="evidence" value="ECO:0007669"/>
    <property type="project" value="TreeGrafter"/>
</dbReference>
<dbReference type="PROSITE" id="PS00211">
    <property type="entry name" value="ABC_TRANSPORTER_1"/>
    <property type="match status" value="1"/>
</dbReference>
<keyword evidence="3" id="KW-1003">Cell membrane</keyword>
<feature type="transmembrane region" description="Helical" evidence="9">
    <location>
        <begin position="53"/>
        <end position="74"/>
    </location>
</feature>
<feature type="domain" description="ABC transporter" evidence="10">
    <location>
        <begin position="338"/>
        <end position="574"/>
    </location>
</feature>
<dbReference type="PROSITE" id="PS50929">
    <property type="entry name" value="ABC_TM1F"/>
    <property type="match status" value="1"/>
</dbReference>
<dbReference type="InterPro" id="IPR003593">
    <property type="entry name" value="AAA+_ATPase"/>
</dbReference>
<dbReference type="GO" id="GO:0016887">
    <property type="term" value="F:ATP hydrolysis activity"/>
    <property type="evidence" value="ECO:0007669"/>
    <property type="project" value="InterPro"/>
</dbReference>
<evidence type="ECO:0000256" key="4">
    <source>
        <dbReference type="ARBA" id="ARBA00022692"/>
    </source>
</evidence>
<dbReference type="SUPFAM" id="SSF52540">
    <property type="entry name" value="P-loop containing nucleoside triphosphate hydrolases"/>
    <property type="match status" value="1"/>
</dbReference>
<feature type="domain" description="ABC transmembrane type-1" evidence="11">
    <location>
        <begin position="17"/>
        <end position="305"/>
    </location>
</feature>
<comment type="subcellular location">
    <subcellularLocation>
        <location evidence="1">Cell membrane</location>
        <topology evidence="1">Multi-pass membrane protein</topology>
    </subcellularLocation>
</comment>
<dbReference type="PANTHER" id="PTHR43394">
    <property type="entry name" value="ATP-DEPENDENT PERMEASE MDL1, MITOCHONDRIAL"/>
    <property type="match status" value="1"/>
</dbReference>
<evidence type="ECO:0000313" key="12">
    <source>
        <dbReference type="EMBL" id="CUP14867.1"/>
    </source>
</evidence>
<keyword evidence="4 9" id="KW-0812">Transmembrane</keyword>
<dbReference type="InterPro" id="IPR011527">
    <property type="entry name" value="ABC1_TM_dom"/>
</dbReference>
<proteinExistence type="predicted"/>
<evidence type="ECO:0000256" key="1">
    <source>
        <dbReference type="ARBA" id="ARBA00004651"/>
    </source>
</evidence>
<evidence type="ECO:0000256" key="6">
    <source>
        <dbReference type="ARBA" id="ARBA00022840"/>
    </source>
</evidence>
<dbReference type="Pfam" id="PF00664">
    <property type="entry name" value="ABC_membrane"/>
    <property type="match status" value="1"/>
</dbReference>
<keyword evidence="12" id="KW-0378">Hydrolase</keyword>
<keyword evidence="7 9" id="KW-1133">Transmembrane helix</keyword>
<accession>A0A174KXI6</accession>
<dbReference type="OrthoDB" id="9762778at2"/>
<dbReference type="GO" id="GO:0005524">
    <property type="term" value="F:ATP binding"/>
    <property type="evidence" value="ECO:0007669"/>
    <property type="project" value="UniProtKB-KW"/>
</dbReference>
<feature type="transmembrane region" description="Helical" evidence="9">
    <location>
        <begin position="158"/>
        <end position="175"/>
    </location>
</feature>
<evidence type="ECO:0000256" key="8">
    <source>
        <dbReference type="ARBA" id="ARBA00023136"/>
    </source>
</evidence>
<dbReference type="PROSITE" id="PS50893">
    <property type="entry name" value="ABC_TRANSPORTER_2"/>
    <property type="match status" value="1"/>
</dbReference>
<evidence type="ECO:0000259" key="10">
    <source>
        <dbReference type="PROSITE" id="PS50893"/>
    </source>
</evidence>
<dbReference type="InterPro" id="IPR027417">
    <property type="entry name" value="P-loop_NTPase"/>
</dbReference>
<dbReference type="InterPro" id="IPR039421">
    <property type="entry name" value="Type_1_exporter"/>
</dbReference>
<dbReference type="EMBL" id="CYZU01000061">
    <property type="protein sequence ID" value="CUP14867.1"/>
    <property type="molecule type" value="Genomic_DNA"/>
</dbReference>
<evidence type="ECO:0000256" key="3">
    <source>
        <dbReference type="ARBA" id="ARBA00022475"/>
    </source>
</evidence>
<evidence type="ECO:0000256" key="7">
    <source>
        <dbReference type="ARBA" id="ARBA00022989"/>
    </source>
</evidence>
<dbReference type="InterPro" id="IPR003439">
    <property type="entry name" value="ABC_transporter-like_ATP-bd"/>
</dbReference>
<feature type="transmembrane region" description="Helical" evidence="9">
    <location>
        <begin position="279"/>
        <end position="303"/>
    </location>
</feature>
<dbReference type="STRING" id="39482.ERS852491_04390"/>
<dbReference type="InterPro" id="IPR017871">
    <property type="entry name" value="ABC_transporter-like_CS"/>
</dbReference>
<dbReference type="InterPro" id="IPR036640">
    <property type="entry name" value="ABC1_TM_sf"/>
</dbReference>
<organism evidence="12 13">
    <name type="scientific">Faecalicatena contorta</name>
    <dbReference type="NCBI Taxonomy" id="39482"/>
    <lineage>
        <taxon>Bacteria</taxon>
        <taxon>Bacillati</taxon>
        <taxon>Bacillota</taxon>
        <taxon>Clostridia</taxon>
        <taxon>Lachnospirales</taxon>
        <taxon>Lachnospiraceae</taxon>
        <taxon>Faecalicatena</taxon>
    </lineage>
</organism>
<keyword evidence="2" id="KW-0813">Transport</keyword>
<dbReference type="GO" id="GO:0005886">
    <property type="term" value="C:plasma membrane"/>
    <property type="evidence" value="ECO:0007669"/>
    <property type="project" value="UniProtKB-SubCell"/>
</dbReference>
<name>A0A174KXI6_9FIRM</name>
<feature type="transmembrane region" description="Helical" evidence="9">
    <location>
        <begin position="237"/>
        <end position="259"/>
    </location>
</feature>
<feature type="transmembrane region" description="Helical" evidence="9">
    <location>
        <begin position="134"/>
        <end position="152"/>
    </location>
</feature>
<dbReference type="Pfam" id="PF00005">
    <property type="entry name" value="ABC_tran"/>
    <property type="match status" value="1"/>
</dbReference>
<evidence type="ECO:0000256" key="2">
    <source>
        <dbReference type="ARBA" id="ARBA00022448"/>
    </source>
</evidence>
<sequence>MVKTLAKSIREYKRDSILTPILVSLEVLLEVIIPLMMANLIDYGIDKGDMGYIGKTGVFLLIAAFFSLFFGAAAGKTAAHASAGLAKNLRKDMYYNVQNFSFSNIDKFSTSSIVTRLTTDVTNVQNAYQMTIRMAMRAPVMLIFSLFCAIRVSAELSVVFLICVPILGIGLYLIMTRVHPIFRRVFKTYDKLNNVVQENVRGIRVVKSFVREDYENGKFRNISEKIYRDFSKAEKTLAFNMPLMQFCMYACMLVFSWFGARLIIASGGNPDAGLSTGGLMSLFTYTTQVLMSLMMLSMVFVMITMSKASAERIAEILTETSDLQNGENPVMEVPDGSIEYEDVSFSYSRKANKMCLSDINLKIASGETIGIIGGTGSSKSTLVQLIPRLYDVTEGVLKVGGVDVRNYDIEVLRNQVAMVLQKNELFSGTIKENLRWGNEHASDEELIHACQLAQADDFVRRFPDGYDTHIEQGGSNVSGGQKQRLCIARALLKKPKILILDDSTSAVDTKTDALIRKAFREEIPDTTKIIIAQRISSVQDADKIIVLDDGKIDGFGSHEELLRSNAIYKEVFESQQKGGSEDE</sequence>
<evidence type="ECO:0000259" key="11">
    <source>
        <dbReference type="PROSITE" id="PS50929"/>
    </source>
</evidence>
<feature type="transmembrane region" description="Helical" evidence="9">
    <location>
        <begin position="21"/>
        <end position="41"/>
    </location>
</feature>
<dbReference type="Gene3D" id="3.40.50.300">
    <property type="entry name" value="P-loop containing nucleotide triphosphate hydrolases"/>
    <property type="match status" value="1"/>
</dbReference>
<protein>
    <submittedName>
        <fullName evidence="12">Putative multidrug export ATP-binding/permease protein SAV1866</fullName>
        <ecNumber evidence="12">3.6.3.-</ecNumber>
    </submittedName>
</protein>
<evidence type="ECO:0000256" key="9">
    <source>
        <dbReference type="SAM" id="Phobius"/>
    </source>
</evidence>
<keyword evidence="8 9" id="KW-0472">Membrane</keyword>